<keyword evidence="6 15" id="KW-0378">Hydrolase</keyword>
<evidence type="ECO:0000256" key="11">
    <source>
        <dbReference type="PIRNR" id="PIRNR038193"/>
    </source>
</evidence>
<feature type="disulfide bond" evidence="14">
    <location>
        <begin position="51"/>
        <end position="340"/>
    </location>
</feature>
<dbReference type="CTD" id="8372"/>
<evidence type="ECO:0000256" key="6">
    <source>
        <dbReference type="ARBA" id="ARBA00022801"/>
    </source>
</evidence>
<feature type="disulfide bond" evidence="14">
    <location>
        <begin position="419"/>
        <end position="428"/>
    </location>
</feature>
<feature type="disulfide bond" evidence="14">
    <location>
        <begin position="370"/>
        <end position="417"/>
    </location>
</feature>
<evidence type="ECO:0000313" key="18">
    <source>
        <dbReference type="RefSeq" id="XP_025022426.1"/>
    </source>
</evidence>
<evidence type="ECO:0000256" key="16">
    <source>
        <dbReference type="SAM" id="SignalP"/>
    </source>
</evidence>
<evidence type="ECO:0000256" key="15">
    <source>
        <dbReference type="RuleBase" id="RU610713"/>
    </source>
</evidence>
<gene>
    <name evidence="18" type="primary">HYAL3</name>
</gene>
<organism evidence="17 18">
    <name type="scientific">Python bivittatus</name>
    <name type="common">Burmese python</name>
    <name type="synonym">Python molurus bivittatus</name>
    <dbReference type="NCBI Taxonomy" id="176946"/>
    <lineage>
        <taxon>Eukaryota</taxon>
        <taxon>Metazoa</taxon>
        <taxon>Chordata</taxon>
        <taxon>Craniata</taxon>
        <taxon>Vertebrata</taxon>
        <taxon>Euteleostomi</taxon>
        <taxon>Lepidosauria</taxon>
        <taxon>Squamata</taxon>
        <taxon>Bifurcata</taxon>
        <taxon>Unidentata</taxon>
        <taxon>Episquamata</taxon>
        <taxon>Toxicofera</taxon>
        <taxon>Serpentes</taxon>
        <taxon>Henophidia</taxon>
        <taxon>Pythonidae</taxon>
        <taxon>Python</taxon>
    </lineage>
</organism>
<keyword evidence="4" id="KW-0245">EGF-like domain</keyword>
<protein>
    <recommendedName>
        <fullName evidence="15">Hyaluronidase</fullName>
        <ecNumber evidence="15">3.2.1.35</ecNumber>
    </recommendedName>
</protein>
<evidence type="ECO:0000256" key="13">
    <source>
        <dbReference type="PIRSR" id="PIRSR038193-2"/>
    </source>
</evidence>
<comment type="function">
    <text evidence="10">Snake venom endo-hyaluronidase that degrades hyaluronan to smaller oligosaccharide fragments. In venom, it is not toxic by itself, but increases the diffusion of other venom proteins by degrading the extracellular matrix. In addition, it displays antiedematogenic activity.</text>
</comment>
<evidence type="ECO:0000313" key="17">
    <source>
        <dbReference type="Proteomes" id="UP000695026"/>
    </source>
</evidence>
<dbReference type="GO" id="GO:0005975">
    <property type="term" value="P:carbohydrate metabolic process"/>
    <property type="evidence" value="ECO:0007669"/>
    <property type="project" value="UniProtKB-UniRule"/>
</dbReference>
<dbReference type="PANTHER" id="PTHR11769">
    <property type="entry name" value="HYALURONIDASE"/>
    <property type="match status" value="1"/>
</dbReference>
<dbReference type="InterPro" id="IPR013785">
    <property type="entry name" value="Aldolase_TIM"/>
</dbReference>
<feature type="disulfide bond" evidence="14">
    <location>
        <begin position="214"/>
        <end position="229"/>
    </location>
</feature>
<evidence type="ECO:0000256" key="14">
    <source>
        <dbReference type="PIRSR" id="PIRSR038193-3"/>
    </source>
</evidence>
<dbReference type="SUPFAM" id="SSF51445">
    <property type="entry name" value="(Trans)glycosidases"/>
    <property type="match status" value="1"/>
</dbReference>
<dbReference type="GO" id="GO:0001669">
    <property type="term" value="C:acrosomal vesicle"/>
    <property type="evidence" value="ECO:0007669"/>
    <property type="project" value="TreeGrafter"/>
</dbReference>
<evidence type="ECO:0000256" key="7">
    <source>
        <dbReference type="ARBA" id="ARBA00023157"/>
    </source>
</evidence>
<dbReference type="Proteomes" id="UP000695026">
    <property type="component" value="Unplaced"/>
</dbReference>
<feature type="chain" id="PRO_5039886661" description="Hyaluronidase" evidence="16">
    <location>
        <begin position="24"/>
        <end position="477"/>
    </location>
</feature>
<evidence type="ECO:0000256" key="5">
    <source>
        <dbReference type="ARBA" id="ARBA00022729"/>
    </source>
</evidence>
<evidence type="ECO:0000256" key="9">
    <source>
        <dbReference type="ARBA" id="ARBA00023295"/>
    </source>
</evidence>
<keyword evidence="17" id="KW-1185">Reference proteome</keyword>
<dbReference type="InterPro" id="IPR018155">
    <property type="entry name" value="Hyaluronidase"/>
</dbReference>
<comment type="subunit">
    <text evidence="3">Monomer.</text>
</comment>
<feature type="active site" description="Proton donor" evidence="12">
    <location>
        <position position="138"/>
    </location>
</feature>
<evidence type="ECO:0000256" key="1">
    <source>
        <dbReference type="ARBA" id="ARBA00000251"/>
    </source>
</evidence>
<dbReference type="OrthoDB" id="5796153at2759"/>
<dbReference type="GO" id="GO:0004415">
    <property type="term" value="F:hyalurononglucosaminidase activity"/>
    <property type="evidence" value="ECO:0007669"/>
    <property type="project" value="UniProtKB-UniRule"/>
</dbReference>
<feature type="glycosylation site" description="N-linked (GlcNAc...) asparagine" evidence="13">
    <location>
        <position position="357"/>
    </location>
</feature>
<dbReference type="EC" id="3.2.1.35" evidence="15"/>
<feature type="signal peptide" evidence="16">
    <location>
        <begin position="1"/>
        <end position="23"/>
    </location>
</feature>
<dbReference type="OMA" id="GWATSWH"/>
<dbReference type="PANTHER" id="PTHR11769:SF19">
    <property type="entry name" value="HYALURONIDASE-3"/>
    <property type="match status" value="1"/>
</dbReference>
<evidence type="ECO:0000256" key="3">
    <source>
        <dbReference type="ARBA" id="ARBA00011245"/>
    </source>
</evidence>
<dbReference type="RefSeq" id="XP_025022426.1">
    <property type="nucleotide sequence ID" value="XM_025166658.1"/>
</dbReference>
<comment type="catalytic activity">
    <reaction evidence="1 15">
        <text>Random hydrolysis of (1-&gt;4)-linkages between N-acetyl-beta-D-glucosamine and D-glucuronate residues in hyaluronate.</text>
        <dbReference type="EC" id="3.2.1.35"/>
    </reaction>
</comment>
<keyword evidence="7 14" id="KW-1015">Disulfide bond</keyword>
<evidence type="ECO:0000256" key="12">
    <source>
        <dbReference type="PIRSR" id="PIRSR038193-1"/>
    </source>
</evidence>
<feature type="disulfide bond" evidence="14">
    <location>
        <begin position="365"/>
        <end position="376"/>
    </location>
</feature>
<evidence type="ECO:0000256" key="8">
    <source>
        <dbReference type="ARBA" id="ARBA00023180"/>
    </source>
</evidence>
<keyword evidence="9 15" id="KW-0326">Glycosidase</keyword>
<evidence type="ECO:0000256" key="2">
    <source>
        <dbReference type="ARBA" id="ARBA00008871"/>
    </source>
</evidence>
<proteinExistence type="inferred from homology"/>
<dbReference type="GO" id="GO:0030214">
    <property type="term" value="P:hyaluronan catabolic process"/>
    <property type="evidence" value="ECO:0007669"/>
    <property type="project" value="TreeGrafter"/>
</dbReference>
<dbReference type="Gene3D" id="3.20.20.70">
    <property type="entry name" value="Aldolase class I"/>
    <property type="match status" value="1"/>
</dbReference>
<dbReference type="GeneID" id="103059875"/>
<dbReference type="InterPro" id="IPR017853">
    <property type="entry name" value="GH"/>
</dbReference>
<evidence type="ECO:0000256" key="10">
    <source>
        <dbReference type="ARBA" id="ARBA00024881"/>
    </source>
</evidence>
<accession>A0A9F5J0F3</accession>
<dbReference type="PRINTS" id="PR00846">
    <property type="entry name" value="GLHYDRLASE56"/>
</dbReference>
<keyword evidence="5 16" id="KW-0732">Signal</keyword>
<name>A0A9F5J0F3_PYTBI</name>
<sequence length="477" mass="55627">MILERTIWIYITFCFAAVRPLAGNSWEQAAASPIIQHEPFVVVWNLPTARCQEHFGIRLPLEVYGIVENKGNEFRGQNMTIFYKNKFGLYPYISSQGEWHNGGIPQNVNLKRHLERATEEITELLNNDFQGLAVVDWEEWRPLWRRNWGPKKLYREASKQWVRERFHGLSPEEQSYLAEIEFEQAARVLMETTLALGKKLRPHGFWGFYRFPDCFNDNWGKEKNYTGHCNPKEVLWNDQLMWLWKVSSALYPSIYLPLKLPSSHRQHYIHHRLREAFRVAQFGTEQPLPVIPYSRVSYRRSSRYLAEADLINTIGESAALGTAGVVLWGDLSYSRSLESCKNLHHYITTTLGPYVANVTTAAHRCSHQLCHGNGRCVRRRLSELGTFLHLDQQLWEGDLGTTDFQDQRMSVREHFHCHCYPEWAGTQCERPQWTEPFDKPKHNRASQYNNVYDAKCDSDISGSNICPPSIYGKETER</sequence>
<dbReference type="KEGG" id="pbi:103059875"/>
<comment type="similarity">
    <text evidence="2 11 15">Belongs to the glycosyl hydrolase 56 family.</text>
</comment>
<reference evidence="18" key="1">
    <citation type="submission" date="2025-08" db="UniProtKB">
        <authorList>
            <consortium name="RefSeq"/>
        </authorList>
    </citation>
    <scope>IDENTIFICATION</scope>
    <source>
        <tissue evidence="18">Liver</tissue>
    </source>
</reference>
<dbReference type="PIRSF" id="PIRSF038193">
    <property type="entry name" value="Hyaluronidase"/>
    <property type="match status" value="1"/>
</dbReference>
<dbReference type="AlphaFoldDB" id="A0A9F5J0F3"/>
<dbReference type="FunFam" id="3.20.20.70:FF:000065">
    <property type="entry name" value="Hyaluronidase"/>
    <property type="match status" value="1"/>
</dbReference>
<dbReference type="Pfam" id="PF01630">
    <property type="entry name" value="Glyco_hydro_56"/>
    <property type="match status" value="1"/>
</dbReference>
<evidence type="ECO:0000256" key="4">
    <source>
        <dbReference type="ARBA" id="ARBA00022536"/>
    </source>
</evidence>
<keyword evidence="8" id="KW-0325">Glycoprotein</keyword>